<evidence type="ECO:0000259" key="8">
    <source>
        <dbReference type="PROSITE" id="PS50106"/>
    </source>
</evidence>
<dbReference type="Gene3D" id="1.10.10.820">
    <property type="match status" value="1"/>
</dbReference>
<evidence type="ECO:0008006" key="12">
    <source>
        <dbReference type="Google" id="ProtNLM"/>
    </source>
</evidence>
<evidence type="ECO:0000256" key="3">
    <source>
        <dbReference type="ARBA" id="ARBA00023123"/>
    </source>
</evidence>
<dbReference type="InterPro" id="IPR001478">
    <property type="entry name" value="PDZ"/>
</dbReference>
<dbReference type="GO" id="GO:0005524">
    <property type="term" value="F:ATP binding"/>
    <property type="evidence" value="ECO:0007669"/>
    <property type="project" value="UniProtKB-UniRule"/>
</dbReference>
<dbReference type="Proteomes" id="UP000285060">
    <property type="component" value="Unassembled WGS sequence"/>
</dbReference>
<keyword evidence="3 6" id="KW-0518">Myosin</keyword>
<evidence type="ECO:0000256" key="5">
    <source>
        <dbReference type="ARBA" id="ARBA00023203"/>
    </source>
</evidence>
<organism evidence="10 11">
    <name type="scientific">Aphanomyces invadans</name>
    <dbReference type="NCBI Taxonomy" id="157072"/>
    <lineage>
        <taxon>Eukaryota</taxon>
        <taxon>Sar</taxon>
        <taxon>Stramenopiles</taxon>
        <taxon>Oomycota</taxon>
        <taxon>Saprolegniomycetes</taxon>
        <taxon>Saprolegniales</taxon>
        <taxon>Verrucalvaceae</taxon>
        <taxon>Aphanomyces</taxon>
    </lineage>
</organism>
<feature type="region of interest" description="Disordered" evidence="7">
    <location>
        <begin position="631"/>
        <end position="652"/>
    </location>
</feature>
<sequence>MEVGTEVWVLHGLHWRLAVVDAYEVDGVVVTCRLTALKEDDGDVDSITFTGVSDVATHVHVCNPLAQRLEGVDDLTALVHLHEPAILHTLQVRFAKQDIYTSTGTILVAVNPFQTLPHLYDDATVQQYINHGYRQNVRGEKLGPLPPHVFSVADKAYRDMTDRVNNDNPNQSILVSGESGAGKTETTKILMTYLAAVSSSSPVSSNDDSSIIRQRVLESNPILEAFGNAKTTRNNNSSRFGKFIRLGFDAATGGLRGASISTYLLERVRLISQAKGERNYHIFYELLRGASTAHRVAYHLDAPVDSFQYLNQRGCFDRADGVNDADQFGKTIHAMTTLGMSSDDQASVLQLVAAVLHVGNISFSSHHHPNTHSTFATNKARVVEIVGELLGLDMAAMETSMTTRRIKAGMDHVEVKLTAAHAAVARDVVAKTIYSRVFDYLVERINAAVVAASADRFIGVVDIFGFEIFDVNSLEQLCINYANEKLQQLFASFVFGMEQAQYMAENIPWTFVTFPNNDECVALIDGRPIGLFSLLDEQCVVPRGNDAQLAAKLYDAFGASYAAFKCTKLQQGRGQFAVVHYAGTVVYNTSGFCEKNKDSVHPEALELLMGSALPFVKALFASPLAPVATHALQRKHSHSHSSNGLRKGSHGSAGAVSSSVVMKFKSQLTSLLELLHSTVPHFVRCIKPNDTLHPADFDASRVLEQLRCSGVLEAVKISRAGYPVRMPHEIFQREFRPLLTGNGDLGTQLASLASNLAELGALKHPFQLGLTKVFMVQEAYQHLHRMQVTLQVAASRTLQRVGRGFLARRTFRLVRCAVVRIQSWARSQRAQQHLRALQRLVCEARAATTIQACGRMLACRRWFNQHKNAAAMLHRVARGFLGRRAASRRKILVEKAARAAELVARAQLAEEARHKAAAEAAAAVLVAPPVPVKPPTSTEQLPVTKVLVPLKPTVVRAVSFDEFSDSDHSDDDGSGSGAPTESTSSSPSRASTIPKINRESEYEITWECGMLGLYFESDETTGLPIVRRVHETLSTCADIFDVSPGDVLLSVGRKPVANNDIRHILKLLQEVPKPVSLRFQRTHKSMRESSALMLDEYEVLWRDSIPLGLGFKPDKKRGMPCVSKCRGNPQIPGMFNVRLGDYLTAINEISTYKIDFSRVITLLEEGPRPVVLRFQRADPDDVDDSMLSHRDTTMSSSSSVVSRESVRDILRNGDSTGVRFSERDSVALSRLSVMSLNPKLDDSLYNITWKEEDGALGIVVKQAISSFYPEVTKVKPEGAILRQPNKVHVGDLLVSINNNNISKMGFRNAMHLLQIGPKPVLLTFQKSDRTSHGGVPASI</sequence>
<keyword evidence="1 6" id="KW-0547">Nucleotide-binding</keyword>
<dbReference type="InterPro" id="IPR001609">
    <property type="entry name" value="Myosin_head_motor_dom-like"/>
</dbReference>
<gene>
    <name evidence="10" type="ORF">DYB32_003193</name>
</gene>
<name>A0A418B165_9STRA</name>
<evidence type="ECO:0000256" key="6">
    <source>
        <dbReference type="PROSITE-ProRule" id="PRU00782"/>
    </source>
</evidence>
<reference evidence="10 11" key="1">
    <citation type="submission" date="2018-08" db="EMBL/GenBank/DDBJ databases">
        <title>Aphanomyces genome sequencing and annotation.</title>
        <authorList>
            <person name="Minardi D."/>
            <person name="Oidtmann B."/>
            <person name="Van Der Giezen M."/>
            <person name="Studholme D.J."/>
        </authorList>
    </citation>
    <scope>NUCLEOTIDE SEQUENCE [LARGE SCALE GENOMIC DNA]</scope>
    <source>
        <strain evidence="10 11">NJM0002</strain>
    </source>
</reference>
<feature type="binding site" evidence="6">
    <location>
        <begin position="177"/>
        <end position="184"/>
    </location>
    <ligand>
        <name>ATP</name>
        <dbReference type="ChEBI" id="CHEBI:30616"/>
    </ligand>
</feature>
<keyword evidence="5 6" id="KW-0009">Actin-binding</keyword>
<proteinExistence type="inferred from homology"/>
<dbReference type="PANTHER" id="PTHR13140:SF845">
    <property type="entry name" value="MYOSIN-LIKE PROTEIN"/>
    <property type="match status" value="1"/>
</dbReference>
<dbReference type="GO" id="GO:0005737">
    <property type="term" value="C:cytoplasm"/>
    <property type="evidence" value="ECO:0007669"/>
    <property type="project" value="TreeGrafter"/>
</dbReference>
<dbReference type="GO" id="GO:0051015">
    <property type="term" value="F:actin filament binding"/>
    <property type="evidence" value="ECO:0007669"/>
    <property type="project" value="TreeGrafter"/>
</dbReference>
<dbReference type="PROSITE" id="PS50096">
    <property type="entry name" value="IQ"/>
    <property type="match status" value="2"/>
</dbReference>
<evidence type="ECO:0000256" key="4">
    <source>
        <dbReference type="ARBA" id="ARBA00023175"/>
    </source>
</evidence>
<dbReference type="Gene3D" id="1.20.5.190">
    <property type="match status" value="2"/>
</dbReference>
<evidence type="ECO:0000256" key="2">
    <source>
        <dbReference type="ARBA" id="ARBA00022840"/>
    </source>
</evidence>
<dbReference type="InterPro" id="IPR000048">
    <property type="entry name" value="IQ_motif_EF-hand-BS"/>
</dbReference>
<dbReference type="Pfam" id="PF00063">
    <property type="entry name" value="Myosin_head"/>
    <property type="match status" value="1"/>
</dbReference>
<dbReference type="Gene3D" id="1.20.58.530">
    <property type="match status" value="1"/>
</dbReference>
<dbReference type="PROSITE" id="PS50106">
    <property type="entry name" value="PDZ"/>
    <property type="match status" value="1"/>
</dbReference>
<feature type="region of interest" description="Actin-binding" evidence="6">
    <location>
        <begin position="668"/>
        <end position="690"/>
    </location>
</feature>
<dbReference type="InterPro" id="IPR036034">
    <property type="entry name" value="PDZ_sf"/>
</dbReference>
<dbReference type="GO" id="GO:0016020">
    <property type="term" value="C:membrane"/>
    <property type="evidence" value="ECO:0007669"/>
    <property type="project" value="TreeGrafter"/>
</dbReference>
<accession>A0A418B165</accession>
<dbReference type="PRINTS" id="PR00193">
    <property type="entry name" value="MYOSINHEAVY"/>
</dbReference>
<evidence type="ECO:0000313" key="11">
    <source>
        <dbReference type="Proteomes" id="UP000285060"/>
    </source>
</evidence>
<evidence type="ECO:0000256" key="7">
    <source>
        <dbReference type="SAM" id="MobiDB-lite"/>
    </source>
</evidence>
<dbReference type="InterPro" id="IPR027417">
    <property type="entry name" value="P-loop_NTPase"/>
</dbReference>
<dbReference type="Gene3D" id="6.20.240.20">
    <property type="match status" value="1"/>
</dbReference>
<feature type="domain" description="PDZ" evidence="8">
    <location>
        <begin position="1250"/>
        <end position="1328"/>
    </location>
</feature>
<dbReference type="Gene3D" id="3.40.850.10">
    <property type="entry name" value="Kinesin motor domain"/>
    <property type="match status" value="1"/>
</dbReference>
<evidence type="ECO:0000313" key="10">
    <source>
        <dbReference type="EMBL" id="RHY31753.1"/>
    </source>
</evidence>
<evidence type="ECO:0000259" key="9">
    <source>
        <dbReference type="PROSITE" id="PS51456"/>
    </source>
</evidence>
<comment type="similarity">
    <text evidence="6">Belongs to the TRAFAC class myosin-kinesin ATPase superfamily. Myosin family.</text>
</comment>
<dbReference type="SUPFAM" id="SSF50156">
    <property type="entry name" value="PDZ domain-like"/>
    <property type="match status" value="2"/>
</dbReference>
<dbReference type="FunFam" id="1.10.10.820:FF:000001">
    <property type="entry name" value="Myosin heavy chain"/>
    <property type="match status" value="1"/>
</dbReference>
<comment type="caution">
    <text evidence="10">The sequence shown here is derived from an EMBL/GenBank/DDBJ whole genome shotgun (WGS) entry which is preliminary data.</text>
</comment>
<feature type="compositionally biased region" description="Acidic residues" evidence="7">
    <location>
        <begin position="962"/>
        <end position="973"/>
    </location>
</feature>
<feature type="domain" description="Myosin motor" evidence="9">
    <location>
        <begin position="70"/>
        <end position="788"/>
    </location>
</feature>
<dbReference type="InterPro" id="IPR036961">
    <property type="entry name" value="Kinesin_motor_dom_sf"/>
</dbReference>
<dbReference type="Gene3D" id="2.30.42.10">
    <property type="match status" value="1"/>
</dbReference>
<protein>
    <recommendedName>
        <fullName evidence="12">Myosin motor domain-containing protein</fullName>
    </recommendedName>
</protein>
<dbReference type="GO" id="GO:0016459">
    <property type="term" value="C:myosin complex"/>
    <property type="evidence" value="ECO:0007669"/>
    <property type="project" value="UniProtKB-KW"/>
</dbReference>
<dbReference type="SMART" id="SM00228">
    <property type="entry name" value="PDZ"/>
    <property type="match status" value="3"/>
</dbReference>
<dbReference type="GO" id="GO:0000146">
    <property type="term" value="F:microfilament motor activity"/>
    <property type="evidence" value="ECO:0007669"/>
    <property type="project" value="TreeGrafter"/>
</dbReference>
<dbReference type="PROSITE" id="PS51456">
    <property type="entry name" value="MYOSIN_MOTOR"/>
    <property type="match status" value="1"/>
</dbReference>
<dbReference type="SUPFAM" id="SSF52540">
    <property type="entry name" value="P-loop containing nucleoside triphosphate hydrolases"/>
    <property type="match status" value="1"/>
</dbReference>
<dbReference type="PANTHER" id="PTHR13140">
    <property type="entry name" value="MYOSIN"/>
    <property type="match status" value="1"/>
</dbReference>
<feature type="compositionally biased region" description="Low complexity" evidence="7">
    <location>
        <begin position="977"/>
        <end position="992"/>
    </location>
</feature>
<dbReference type="SMART" id="SM00015">
    <property type="entry name" value="IQ"/>
    <property type="match status" value="4"/>
</dbReference>
<evidence type="ECO:0000256" key="1">
    <source>
        <dbReference type="ARBA" id="ARBA00022741"/>
    </source>
</evidence>
<dbReference type="Gene3D" id="1.20.120.720">
    <property type="entry name" value="Myosin VI head, motor domain, U50 subdomain"/>
    <property type="match status" value="1"/>
</dbReference>
<feature type="region of interest" description="Disordered" evidence="7">
    <location>
        <begin position="962"/>
        <end position="996"/>
    </location>
</feature>
<dbReference type="SMART" id="SM00242">
    <property type="entry name" value="MYSc"/>
    <property type="match status" value="1"/>
</dbReference>
<keyword evidence="11" id="KW-1185">Reference proteome</keyword>
<dbReference type="VEuPathDB" id="FungiDB:H310_05644"/>
<dbReference type="EMBL" id="QUSY01000188">
    <property type="protein sequence ID" value="RHY31753.1"/>
    <property type="molecule type" value="Genomic_DNA"/>
</dbReference>
<dbReference type="GO" id="GO:0007015">
    <property type="term" value="P:actin filament organization"/>
    <property type="evidence" value="ECO:0007669"/>
    <property type="project" value="TreeGrafter"/>
</dbReference>
<keyword evidence="4 6" id="KW-0505">Motor protein</keyword>
<keyword evidence="2 6" id="KW-0067">ATP-binding</keyword>